<reference evidence="2 3" key="1">
    <citation type="submission" date="2020-05" db="EMBL/GenBank/DDBJ databases">
        <title>Halorubrum RHB-C sp.nov., an extremely halophilic archaeon isolated from solar salt farm.</title>
        <authorList>
            <person name="Ho H."/>
            <person name="Danganan R.E."/>
            <person name="Dedeles G.R."/>
            <person name="Kim S.-G."/>
        </authorList>
    </citation>
    <scope>NUCLEOTIDE SEQUENCE [LARGE SCALE GENOMIC DNA]</scope>
    <source>
        <strain evidence="2 3">RHB-C</strain>
    </source>
</reference>
<evidence type="ECO:0000313" key="2">
    <source>
        <dbReference type="EMBL" id="QKG93498.1"/>
    </source>
</evidence>
<name>A0A7D4C6R5_9EURY</name>
<feature type="compositionally biased region" description="Polar residues" evidence="1">
    <location>
        <begin position="11"/>
        <end position="20"/>
    </location>
</feature>
<protein>
    <submittedName>
        <fullName evidence="2">Uncharacterized protein</fullName>
    </submittedName>
</protein>
<accession>A0A7D4C6R5</accession>
<dbReference type="AlphaFoldDB" id="A0A7D4C6R5"/>
<dbReference type="EMBL" id="CP053941">
    <property type="protein sequence ID" value="QKG93498.1"/>
    <property type="molecule type" value="Genomic_DNA"/>
</dbReference>
<keyword evidence="3" id="KW-1185">Reference proteome</keyword>
<dbReference type="Proteomes" id="UP000505020">
    <property type="component" value="Chromosome"/>
</dbReference>
<dbReference type="GeneID" id="55595679"/>
<dbReference type="KEGG" id="hsai:HPS36_11715"/>
<sequence length="164" mass="18489">MPDKPIREQFPTDSQRYGNETTIDETFSNPYHPLDNELKAALEDTALLSGPEAFAFVWGQLGTSPVMTDEEMAEQFVQRHGFESLSGFREVAAEARSKIAEAIWIYELIDAYRFPDFPEECAECGRSLDGMWVEPDDGPSPICRICADVDPERHFPSGNPDDPR</sequence>
<feature type="region of interest" description="Disordered" evidence="1">
    <location>
        <begin position="1"/>
        <end position="20"/>
    </location>
</feature>
<proteinExistence type="predicted"/>
<evidence type="ECO:0000313" key="3">
    <source>
        <dbReference type="Proteomes" id="UP000505020"/>
    </source>
</evidence>
<evidence type="ECO:0000256" key="1">
    <source>
        <dbReference type="SAM" id="MobiDB-lite"/>
    </source>
</evidence>
<dbReference type="RefSeq" id="WP_173230271.1">
    <property type="nucleotide sequence ID" value="NZ_CP053941.1"/>
</dbReference>
<gene>
    <name evidence="2" type="ORF">HPS36_11715</name>
</gene>
<organism evidence="2 3">
    <name type="scientific">Halorubrum salinarum</name>
    <dbReference type="NCBI Taxonomy" id="2739057"/>
    <lineage>
        <taxon>Archaea</taxon>
        <taxon>Methanobacteriati</taxon>
        <taxon>Methanobacteriota</taxon>
        <taxon>Stenosarchaea group</taxon>
        <taxon>Halobacteria</taxon>
        <taxon>Halobacteriales</taxon>
        <taxon>Haloferacaceae</taxon>
        <taxon>Halorubrum</taxon>
    </lineage>
</organism>